<dbReference type="GO" id="GO:0010468">
    <property type="term" value="P:regulation of gene expression"/>
    <property type="evidence" value="ECO:0007669"/>
    <property type="project" value="TreeGrafter"/>
</dbReference>
<reference evidence="9" key="1">
    <citation type="submission" date="2020-11" db="EMBL/GenBank/DDBJ databases">
        <authorList>
            <person name="Tran Van P."/>
        </authorList>
    </citation>
    <scope>NUCLEOTIDE SEQUENCE</scope>
</reference>
<name>A0A7R9M1I5_9ACAR</name>
<keyword evidence="3" id="KW-1052">Target cell membrane</keyword>
<keyword evidence="5" id="KW-0800">Toxin</keyword>
<dbReference type="GO" id="GO:0044231">
    <property type="term" value="C:host cell presynaptic membrane"/>
    <property type="evidence" value="ECO:0007669"/>
    <property type="project" value="UniProtKB-KW"/>
</dbReference>
<keyword evidence="5" id="KW-0638">Presynaptic neurotoxin</keyword>
<dbReference type="GO" id="GO:0044218">
    <property type="term" value="C:other organism cell membrane"/>
    <property type="evidence" value="ECO:0007669"/>
    <property type="project" value="UniProtKB-KW"/>
</dbReference>
<evidence type="ECO:0000313" key="10">
    <source>
        <dbReference type="Proteomes" id="UP000759131"/>
    </source>
</evidence>
<feature type="repeat" description="ANK" evidence="8">
    <location>
        <begin position="52"/>
        <end position="84"/>
    </location>
</feature>
<evidence type="ECO:0000256" key="3">
    <source>
        <dbReference type="ARBA" id="ARBA00022537"/>
    </source>
</evidence>
<dbReference type="EMBL" id="OC913427">
    <property type="protein sequence ID" value="CAD7651629.1"/>
    <property type="molecule type" value="Genomic_DNA"/>
</dbReference>
<gene>
    <name evidence="9" type="ORF">OSB1V03_LOCUS23461</name>
</gene>
<sequence>PSTVLTNLQRGNIQTQTPTNWPERSIHQLSAMGELFDQNLDDSVVIDELDDRGFTPLLWASAYGQLPTVKLLVSKGANTSIRGNEGETALLLAAANGHVHVLKELIAIGVDINETDEV</sequence>
<evidence type="ECO:0000313" key="9">
    <source>
        <dbReference type="EMBL" id="CAD7651629.1"/>
    </source>
</evidence>
<keyword evidence="6 8" id="KW-0040">ANK repeat</keyword>
<organism evidence="9">
    <name type="scientific">Medioppia subpectinata</name>
    <dbReference type="NCBI Taxonomy" id="1979941"/>
    <lineage>
        <taxon>Eukaryota</taxon>
        <taxon>Metazoa</taxon>
        <taxon>Ecdysozoa</taxon>
        <taxon>Arthropoda</taxon>
        <taxon>Chelicerata</taxon>
        <taxon>Arachnida</taxon>
        <taxon>Acari</taxon>
        <taxon>Acariformes</taxon>
        <taxon>Sarcoptiformes</taxon>
        <taxon>Oribatida</taxon>
        <taxon>Brachypylina</taxon>
        <taxon>Oppioidea</taxon>
        <taxon>Oppiidae</taxon>
        <taxon>Medioppia</taxon>
    </lineage>
</organism>
<dbReference type="AlphaFoldDB" id="A0A7R9M1I5"/>
<dbReference type="SUPFAM" id="SSF48403">
    <property type="entry name" value="Ankyrin repeat"/>
    <property type="match status" value="1"/>
</dbReference>
<dbReference type="GO" id="GO:0005634">
    <property type="term" value="C:nucleus"/>
    <property type="evidence" value="ECO:0007669"/>
    <property type="project" value="TreeGrafter"/>
</dbReference>
<evidence type="ECO:0000256" key="5">
    <source>
        <dbReference type="ARBA" id="ARBA00023028"/>
    </source>
</evidence>
<dbReference type="Proteomes" id="UP000759131">
    <property type="component" value="Unassembled WGS sequence"/>
</dbReference>
<keyword evidence="7" id="KW-0472">Membrane</keyword>
<accession>A0A7R9M1I5</accession>
<dbReference type="SMART" id="SM00248">
    <property type="entry name" value="ANK"/>
    <property type="match status" value="2"/>
</dbReference>
<dbReference type="Gene3D" id="1.25.40.20">
    <property type="entry name" value="Ankyrin repeat-containing domain"/>
    <property type="match status" value="1"/>
</dbReference>
<keyword evidence="4" id="KW-0677">Repeat</keyword>
<feature type="repeat" description="ANK" evidence="8">
    <location>
        <begin position="85"/>
        <end position="117"/>
    </location>
</feature>
<keyword evidence="2" id="KW-0268">Exocytosis</keyword>
<dbReference type="InterPro" id="IPR036770">
    <property type="entry name" value="Ankyrin_rpt-contain_sf"/>
</dbReference>
<keyword evidence="7" id="KW-1053">Target membrane</keyword>
<dbReference type="PROSITE" id="PS50297">
    <property type="entry name" value="ANK_REP_REGION"/>
    <property type="match status" value="2"/>
</dbReference>
<dbReference type="PROSITE" id="PS50088">
    <property type="entry name" value="ANK_REPEAT"/>
    <property type="match status" value="2"/>
</dbReference>
<feature type="non-terminal residue" evidence="9">
    <location>
        <position position="1"/>
    </location>
</feature>
<keyword evidence="5" id="KW-0528">Neurotoxin</keyword>
<evidence type="ECO:0000256" key="7">
    <source>
        <dbReference type="ARBA" id="ARBA00023298"/>
    </source>
</evidence>
<evidence type="ECO:0000256" key="8">
    <source>
        <dbReference type="PROSITE-ProRule" id="PRU00023"/>
    </source>
</evidence>
<evidence type="ECO:0000256" key="4">
    <source>
        <dbReference type="ARBA" id="ARBA00022737"/>
    </source>
</evidence>
<dbReference type="InterPro" id="IPR002110">
    <property type="entry name" value="Ankyrin_rpt"/>
</dbReference>
<dbReference type="PANTHER" id="PTHR24124:SF15">
    <property type="entry name" value="LP07441P"/>
    <property type="match status" value="1"/>
</dbReference>
<evidence type="ECO:0000256" key="2">
    <source>
        <dbReference type="ARBA" id="ARBA00022483"/>
    </source>
</evidence>
<protein>
    <submittedName>
        <fullName evidence="9">Uncharacterized protein</fullName>
    </submittedName>
</protein>
<dbReference type="OrthoDB" id="10251692at2759"/>
<dbReference type="PANTHER" id="PTHR24124">
    <property type="entry name" value="ANKYRIN REPEAT FAMILY A"/>
    <property type="match status" value="1"/>
</dbReference>
<dbReference type="GO" id="GO:0006887">
    <property type="term" value="P:exocytosis"/>
    <property type="evidence" value="ECO:0007669"/>
    <property type="project" value="UniProtKB-KW"/>
</dbReference>
<dbReference type="Pfam" id="PF12796">
    <property type="entry name" value="Ank_2"/>
    <property type="match status" value="1"/>
</dbReference>
<keyword evidence="10" id="KW-1185">Reference proteome</keyword>
<proteinExistence type="predicted"/>
<comment type="subcellular location">
    <subcellularLocation>
        <location evidence="1">Target cell membrane</location>
    </subcellularLocation>
</comment>
<evidence type="ECO:0000256" key="6">
    <source>
        <dbReference type="ARBA" id="ARBA00023043"/>
    </source>
</evidence>
<evidence type="ECO:0000256" key="1">
    <source>
        <dbReference type="ARBA" id="ARBA00004175"/>
    </source>
</evidence>
<dbReference type="EMBL" id="CAJPIZ010058852">
    <property type="protein sequence ID" value="CAG2123516.1"/>
    <property type="molecule type" value="Genomic_DNA"/>
</dbReference>